<sequence length="360" mass="38267">MAFDTPSLKAMAERVRGAFRANLPGTDAWIWPNNVYASAKVITAATWEVLLRLRWVVDQAFVTTAEGSFLDRHGADYGLPRLPATYAEGTGRFSGAVGSAVAAGLIVSNGAGRRFRVQSGASIPQSGSVDVPLRAIDEGAGSNTREGATLTINGSPIGIDENATTPSGIGGGSDEENDERYRERLLFRKQNPPHGGAPSDYVLWARQIAGVTRVWPVRAAFGPGTIAVYFLMDDLYENGIPLNTDVIRVSDHIDGLAPAGAVYSVFAPAAYVVDVKIAGLTPDNGAVRDAVVSEIAETFRREARPTTPGAYGTTEIFSPSWIWQAAANASGERRHRIISPVTDIVVPIGKIAVLGSVDFD</sequence>
<dbReference type="Pfam" id="PF04865">
    <property type="entry name" value="Baseplate_J"/>
    <property type="match status" value="1"/>
</dbReference>
<dbReference type="Pfam" id="PF26078">
    <property type="entry name" value="Baseplate_J_M"/>
    <property type="match status" value="1"/>
</dbReference>
<evidence type="ECO:0000313" key="5">
    <source>
        <dbReference type="Proteomes" id="UP001320898"/>
    </source>
</evidence>
<evidence type="ECO:0000259" key="3">
    <source>
        <dbReference type="Pfam" id="PF26078"/>
    </source>
</evidence>
<proteinExistence type="predicted"/>
<dbReference type="Proteomes" id="UP001320898">
    <property type="component" value="Unassembled WGS sequence"/>
</dbReference>
<gene>
    <name evidence="4" type="ORF">MUB46_01770</name>
</gene>
<dbReference type="PANTHER" id="PTHR37829">
    <property type="entry name" value="PHAGE-LIKE ELEMENT PBSX PROTEIN XKDT"/>
    <property type="match status" value="1"/>
</dbReference>
<evidence type="ECO:0000259" key="2">
    <source>
        <dbReference type="Pfam" id="PF04865"/>
    </source>
</evidence>
<feature type="compositionally biased region" description="Polar residues" evidence="1">
    <location>
        <begin position="141"/>
        <end position="154"/>
    </location>
</feature>
<dbReference type="EMBL" id="JALIDZ010000001">
    <property type="protein sequence ID" value="MCT8970576.1"/>
    <property type="molecule type" value="Genomic_DNA"/>
</dbReference>
<feature type="domain" description="Baseplate protein J-like barrel" evidence="2">
    <location>
        <begin position="92"/>
        <end position="169"/>
    </location>
</feature>
<dbReference type="AlphaFoldDB" id="A0AAW5QVN1"/>
<keyword evidence="5" id="KW-1185">Reference proteome</keyword>
<protein>
    <submittedName>
        <fullName evidence="4">Baseplate J/gp47 family protein</fullName>
    </submittedName>
</protein>
<dbReference type="RefSeq" id="WP_261614141.1">
    <property type="nucleotide sequence ID" value="NZ_JALIDZ010000001.1"/>
</dbReference>
<feature type="domain" description="Baseplate J-like central" evidence="3">
    <location>
        <begin position="193"/>
        <end position="267"/>
    </location>
</feature>
<dbReference type="InterPro" id="IPR006949">
    <property type="entry name" value="Barrel_Baseplate_J-like"/>
</dbReference>
<dbReference type="InterPro" id="IPR052399">
    <property type="entry name" value="Phage_Baseplate_Assmbl_Protein"/>
</dbReference>
<comment type="caution">
    <text evidence="4">The sequence shown here is derived from an EMBL/GenBank/DDBJ whole genome shotgun (WGS) entry which is preliminary data.</text>
</comment>
<dbReference type="InterPro" id="IPR058531">
    <property type="entry name" value="Baseplate_J_M"/>
</dbReference>
<accession>A0AAW5QVN1</accession>
<reference evidence="4 5" key="1">
    <citation type="submission" date="2022-04" db="EMBL/GenBank/DDBJ databases">
        <authorList>
            <person name="Ye Y.-Q."/>
            <person name="Du Z.-J."/>
        </authorList>
    </citation>
    <scope>NUCLEOTIDE SEQUENCE [LARGE SCALE GENOMIC DNA]</scope>
    <source>
        <strain evidence="4 5">A6E488</strain>
    </source>
</reference>
<feature type="region of interest" description="Disordered" evidence="1">
    <location>
        <begin position="140"/>
        <end position="177"/>
    </location>
</feature>
<name>A0AAW5QVN1_9HYPH</name>
<organism evidence="4 5">
    <name type="scientific">Microbaculum marinisediminis</name>
    <dbReference type="NCBI Taxonomy" id="2931392"/>
    <lineage>
        <taxon>Bacteria</taxon>
        <taxon>Pseudomonadati</taxon>
        <taxon>Pseudomonadota</taxon>
        <taxon>Alphaproteobacteria</taxon>
        <taxon>Hyphomicrobiales</taxon>
        <taxon>Tepidamorphaceae</taxon>
        <taxon>Microbaculum</taxon>
    </lineage>
</organism>
<dbReference type="PANTHER" id="PTHR37829:SF3">
    <property type="entry name" value="PROTEIN JAYE-RELATED"/>
    <property type="match status" value="1"/>
</dbReference>
<evidence type="ECO:0000256" key="1">
    <source>
        <dbReference type="SAM" id="MobiDB-lite"/>
    </source>
</evidence>
<evidence type="ECO:0000313" key="4">
    <source>
        <dbReference type="EMBL" id="MCT8970576.1"/>
    </source>
</evidence>